<dbReference type="InterPro" id="IPR029039">
    <property type="entry name" value="Flavoprotein-like_sf"/>
</dbReference>
<protein>
    <submittedName>
        <fullName evidence="5">NAD(P)H-dependent oxidoreductase</fullName>
    </submittedName>
</protein>
<evidence type="ECO:0000313" key="5">
    <source>
        <dbReference type="EMBL" id="GAA4602188.1"/>
    </source>
</evidence>
<evidence type="ECO:0000256" key="2">
    <source>
        <dbReference type="ARBA" id="ARBA00022643"/>
    </source>
</evidence>
<keyword evidence="2" id="KW-0288">FMN</keyword>
<accession>A0ABP8TDP5</accession>
<evidence type="ECO:0000256" key="1">
    <source>
        <dbReference type="ARBA" id="ARBA00022630"/>
    </source>
</evidence>
<dbReference type="InterPro" id="IPR051814">
    <property type="entry name" value="NAD(P)H-dep_FMN_reductase"/>
</dbReference>
<organism evidence="5 6">
    <name type="scientific">Actinoallomurus liliacearum</name>
    <dbReference type="NCBI Taxonomy" id="1080073"/>
    <lineage>
        <taxon>Bacteria</taxon>
        <taxon>Bacillati</taxon>
        <taxon>Actinomycetota</taxon>
        <taxon>Actinomycetes</taxon>
        <taxon>Streptosporangiales</taxon>
        <taxon>Thermomonosporaceae</taxon>
        <taxon>Actinoallomurus</taxon>
    </lineage>
</organism>
<feature type="domain" description="NADPH-dependent FMN reductase-like" evidence="4">
    <location>
        <begin position="13"/>
        <end position="163"/>
    </location>
</feature>
<dbReference type="Proteomes" id="UP001500212">
    <property type="component" value="Unassembled WGS sequence"/>
</dbReference>
<reference evidence="6" key="1">
    <citation type="journal article" date="2019" name="Int. J. Syst. Evol. Microbiol.">
        <title>The Global Catalogue of Microorganisms (GCM) 10K type strain sequencing project: providing services to taxonomists for standard genome sequencing and annotation.</title>
        <authorList>
            <consortium name="The Broad Institute Genomics Platform"/>
            <consortium name="The Broad Institute Genome Sequencing Center for Infectious Disease"/>
            <person name="Wu L."/>
            <person name="Ma J."/>
        </authorList>
    </citation>
    <scope>NUCLEOTIDE SEQUENCE [LARGE SCALE GENOMIC DNA]</scope>
    <source>
        <strain evidence="6">JCM 17938</strain>
    </source>
</reference>
<evidence type="ECO:0000259" key="4">
    <source>
        <dbReference type="Pfam" id="PF03358"/>
    </source>
</evidence>
<dbReference type="Pfam" id="PF03358">
    <property type="entry name" value="FMN_red"/>
    <property type="match status" value="1"/>
</dbReference>
<sequence>MSERSERFMNAARLVAVSAGLGTPSSSRLLADRLAAATRERLTADGRPVEVTVIELRDLATDIANGLVTGFPGTRLRTAIEAVTGAEGLIAVSPIFSASYSGLFKSFFDVIDNTALAGRPVLIAATGGTARHSLALEHALRPLFTYLRAIVVPTAVYAAPEDWGSGGDAGAGDLAARVDRAADELAALMRDRPPAAAPAESVVPFAEQLAALRPE</sequence>
<dbReference type="Gene3D" id="3.40.50.360">
    <property type="match status" value="1"/>
</dbReference>
<comment type="caution">
    <text evidence="5">The sequence shown here is derived from an EMBL/GenBank/DDBJ whole genome shotgun (WGS) entry which is preliminary data.</text>
</comment>
<dbReference type="SUPFAM" id="SSF52218">
    <property type="entry name" value="Flavoproteins"/>
    <property type="match status" value="1"/>
</dbReference>
<dbReference type="InterPro" id="IPR005025">
    <property type="entry name" value="FMN_Rdtase-like_dom"/>
</dbReference>
<keyword evidence="3" id="KW-0560">Oxidoreductase</keyword>
<proteinExistence type="predicted"/>
<dbReference type="InterPro" id="IPR023932">
    <property type="entry name" value="CE1759_FMN_reduct"/>
</dbReference>
<name>A0ABP8TDP5_9ACTN</name>
<dbReference type="EMBL" id="BAABHJ010000002">
    <property type="protein sequence ID" value="GAA4602188.1"/>
    <property type="molecule type" value="Genomic_DNA"/>
</dbReference>
<dbReference type="PANTHER" id="PTHR43408">
    <property type="entry name" value="FMN REDUCTASE (NADPH)"/>
    <property type="match status" value="1"/>
</dbReference>
<evidence type="ECO:0000256" key="3">
    <source>
        <dbReference type="ARBA" id="ARBA00023002"/>
    </source>
</evidence>
<dbReference type="NCBIfam" id="TIGR04037">
    <property type="entry name" value="LLM_duo_CE1759"/>
    <property type="match status" value="1"/>
</dbReference>
<keyword evidence="1" id="KW-0285">Flavoprotein</keyword>
<evidence type="ECO:0000313" key="6">
    <source>
        <dbReference type="Proteomes" id="UP001500212"/>
    </source>
</evidence>
<keyword evidence="6" id="KW-1185">Reference proteome</keyword>
<dbReference type="PANTHER" id="PTHR43408:SF2">
    <property type="entry name" value="FMN REDUCTASE (NADPH)"/>
    <property type="match status" value="1"/>
</dbReference>
<gene>
    <name evidence="5" type="ORF">GCM10023195_06420</name>
</gene>